<dbReference type="Proteomes" id="UP000623269">
    <property type="component" value="Unassembled WGS sequence"/>
</dbReference>
<evidence type="ECO:0000313" key="3">
    <source>
        <dbReference type="Proteomes" id="UP000623269"/>
    </source>
</evidence>
<dbReference type="InterPro" id="IPR036515">
    <property type="entry name" value="Transposase_17_sf"/>
</dbReference>
<dbReference type="AlphaFoldDB" id="A0A8J7H3C2"/>
<feature type="domain" description="Transposase IS200-like" evidence="1">
    <location>
        <begin position="9"/>
        <end position="123"/>
    </location>
</feature>
<dbReference type="GO" id="GO:0006313">
    <property type="term" value="P:DNA transposition"/>
    <property type="evidence" value="ECO:0007669"/>
    <property type="project" value="InterPro"/>
</dbReference>
<reference evidence="2" key="1">
    <citation type="submission" date="2020-12" db="EMBL/GenBank/DDBJ databases">
        <title>M. sibirica DSM 26468T genome.</title>
        <authorList>
            <person name="Thieme N."/>
            <person name="Rettenmaier R."/>
            <person name="Zverlov V."/>
            <person name="Liebl W."/>
        </authorList>
    </citation>
    <scope>NUCLEOTIDE SEQUENCE</scope>
    <source>
        <strain evidence="2">DSM 26468</strain>
    </source>
</reference>
<evidence type="ECO:0000313" key="2">
    <source>
        <dbReference type="EMBL" id="MBH1941340.1"/>
    </source>
</evidence>
<keyword evidence="3" id="KW-1185">Reference proteome</keyword>
<sequence>MPRVARIKSNSGIYHIIMRGINRQTIFEVEEDYERFIQTMQRYREICEYKIYAYCLMGNHLHLLLKEGKEPLETVMRRICGSYVFWYNKKYGRVGYLFQDRFKSEPIEEDEYFLTVLRYIFQNPLKACMVTKIENYKWSNYIDYIRGSNQTEIDFVLNTLNTNREQAIRRFIEIINKDNDDECLDILEKQRLTDDDARNIIKRHCQIDHVIDIQKFDKVKRNMYLNDLKERYGLSIRQIERLTGISRGVIQRI</sequence>
<dbReference type="SMART" id="SM01321">
    <property type="entry name" value="Y1_Tnp"/>
    <property type="match status" value="1"/>
</dbReference>
<dbReference type="RefSeq" id="WP_197661549.1">
    <property type="nucleotide sequence ID" value="NZ_JAEAGR010000010.1"/>
</dbReference>
<dbReference type="Gene3D" id="3.30.70.1290">
    <property type="entry name" value="Transposase IS200-like"/>
    <property type="match status" value="1"/>
</dbReference>
<dbReference type="InterPro" id="IPR002686">
    <property type="entry name" value="Transposase_17"/>
</dbReference>
<dbReference type="PANTHER" id="PTHR34322:SF2">
    <property type="entry name" value="TRANSPOSASE IS200-LIKE DOMAIN-CONTAINING PROTEIN"/>
    <property type="match status" value="1"/>
</dbReference>
<name>A0A8J7H3C2_9FIRM</name>
<comment type="caution">
    <text evidence="2">The sequence shown here is derived from an EMBL/GenBank/DDBJ whole genome shotgun (WGS) entry which is preliminary data.</text>
</comment>
<dbReference type="EMBL" id="JAEAGR010000010">
    <property type="protein sequence ID" value="MBH1941340.1"/>
    <property type="molecule type" value="Genomic_DNA"/>
</dbReference>
<organism evidence="2 3">
    <name type="scientific">Mobilitalea sibirica</name>
    <dbReference type="NCBI Taxonomy" id="1462919"/>
    <lineage>
        <taxon>Bacteria</taxon>
        <taxon>Bacillati</taxon>
        <taxon>Bacillota</taxon>
        <taxon>Clostridia</taxon>
        <taxon>Lachnospirales</taxon>
        <taxon>Lachnospiraceae</taxon>
        <taxon>Mobilitalea</taxon>
    </lineage>
</organism>
<dbReference type="PANTHER" id="PTHR34322">
    <property type="entry name" value="TRANSPOSASE, Y1_TNP DOMAIN-CONTAINING"/>
    <property type="match status" value="1"/>
</dbReference>
<gene>
    <name evidence="2" type="ORF">I5677_10590</name>
</gene>
<evidence type="ECO:0000259" key="1">
    <source>
        <dbReference type="SMART" id="SM01321"/>
    </source>
</evidence>
<dbReference type="Pfam" id="PF01797">
    <property type="entry name" value="Y1_Tnp"/>
    <property type="match status" value="1"/>
</dbReference>
<dbReference type="GO" id="GO:0004803">
    <property type="term" value="F:transposase activity"/>
    <property type="evidence" value="ECO:0007669"/>
    <property type="project" value="InterPro"/>
</dbReference>
<proteinExistence type="predicted"/>
<dbReference type="SUPFAM" id="SSF143422">
    <property type="entry name" value="Transposase IS200-like"/>
    <property type="match status" value="1"/>
</dbReference>
<accession>A0A8J7H3C2</accession>
<protein>
    <submittedName>
        <fullName evidence="2">Transposase</fullName>
    </submittedName>
</protein>
<dbReference type="GO" id="GO:0003677">
    <property type="term" value="F:DNA binding"/>
    <property type="evidence" value="ECO:0007669"/>
    <property type="project" value="InterPro"/>
</dbReference>